<evidence type="ECO:0000256" key="10">
    <source>
        <dbReference type="ARBA" id="ARBA00043962"/>
    </source>
</evidence>
<evidence type="ECO:0000256" key="3">
    <source>
        <dbReference type="ARBA" id="ARBA00022438"/>
    </source>
</evidence>
<evidence type="ECO:0000256" key="4">
    <source>
        <dbReference type="ARBA" id="ARBA00022670"/>
    </source>
</evidence>
<keyword evidence="4 11" id="KW-0645">Protease</keyword>
<dbReference type="InterPro" id="IPR045175">
    <property type="entry name" value="M28_fam"/>
</dbReference>
<evidence type="ECO:0000256" key="2">
    <source>
        <dbReference type="ARBA" id="ARBA00011245"/>
    </source>
</evidence>
<sequence length="376" mass="40869">MKLTVFTALAASAAALNIPKRDAQTLYTIELAPGQTQQVTQEEKWALRAQGKNFIDITNHPTLNVASTNEQAANVTFPSSITHQEAVKTLLSHLSTSNLEANLKPFTEFQNRFYNSTYGAQSSAWLLSTVQDIISESGAAGASAAAFAHDWAQTSVIATIPGNSRKIIVLGAHQDSINQQGNDVVEDRAPGADDDGSGSITILEAMRVLLSDPDIAAGKAPNTVEFHWYSAEEEGLLGSQDIFEKYKEEQKDVKAMLQQDMTGYVEGTLNAGKPEQVGVITDYVDTGLVEFIKKVVTEYCDIPYVETECGYACSDHASSSKAGYPSSFVFESEFGDHSPFIHTARDTLDTVSYEHMLQHAKLTVGFAYELAYASDL</sequence>
<dbReference type="Proteomes" id="UP000800094">
    <property type="component" value="Unassembled WGS sequence"/>
</dbReference>
<dbReference type="OrthoDB" id="2214at2759"/>
<feature type="signal peptide" evidence="12">
    <location>
        <begin position="1"/>
        <end position="15"/>
    </location>
</feature>
<evidence type="ECO:0000256" key="6">
    <source>
        <dbReference type="ARBA" id="ARBA00022729"/>
    </source>
</evidence>
<dbReference type="GeneID" id="54584925"/>
<dbReference type="FunFam" id="3.40.630.10:FF:000042">
    <property type="entry name" value="Peptide hydrolase"/>
    <property type="match status" value="1"/>
</dbReference>
<evidence type="ECO:0000259" key="13">
    <source>
        <dbReference type="Pfam" id="PF04389"/>
    </source>
</evidence>
<comment type="cofactor">
    <cofactor evidence="1">
        <name>Zn(2+)</name>
        <dbReference type="ChEBI" id="CHEBI:29105"/>
    </cofactor>
</comment>
<dbReference type="Pfam" id="PF04389">
    <property type="entry name" value="Peptidase_M28"/>
    <property type="match status" value="1"/>
</dbReference>
<keyword evidence="3" id="KW-0031">Aminopeptidase</keyword>
<dbReference type="GO" id="GO:0006508">
    <property type="term" value="P:proteolysis"/>
    <property type="evidence" value="ECO:0007669"/>
    <property type="project" value="UniProtKB-KW"/>
</dbReference>
<dbReference type="PANTHER" id="PTHR12147:SF56">
    <property type="entry name" value="AMINOPEPTIDASE YDR415C-RELATED"/>
    <property type="match status" value="1"/>
</dbReference>
<proteinExistence type="inferred from homology"/>
<evidence type="ECO:0000256" key="8">
    <source>
        <dbReference type="ARBA" id="ARBA00022833"/>
    </source>
</evidence>
<name>A0A6A6IAX9_9PLEO</name>
<dbReference type="GO" id="GO:0008235">
    <property type="term" value="F:metalloexopeptidase activity"/>
    <property type="evidence" value="ECO:0007669"/>
    <property type="project" value="InterPro"/>
</dbReference>
<evidence type="ECO:0000313" key="14">
    <source>
        <dbReference type="EMBL" id="KAF2247399.1"/>
    </source>
</evidence>
<dbReference type="GO" id="GO:0004177">
    <property type="term" value="F:aminopeptidase activity"/>
    <property type="evidence" value="ECO:0007669"/>
    <property type="project" value="UniProtKB-KW"/>
</dbReference>
<dbReference type="EMBL" id="ML987197">
    <property type="protein sequence ID" value="KAF2247399.1"/>
    <property type="molecule type" value="Genomic_DNA"/>
</dbReference>
<reference evidence="14" key="1">
    <citation type="journal article" date="2020" name="Stud. Mycol.">
        <title>101 Dothideomycetes genomes: a test case for predicting lifestyles and emergence of pathogens.</title>
        <authorList>
            <person name="Haridas S."/>
            <person name="Albert R."/>
            <person name="Binder M."/>
            <person name="Bloem J."/>
            <person name="Labutti K."/>
            <person name="Salamov A."/>
            <person name="Andreopoulos B."/>
            <person name="Baker S."/>
            <person name="Barry K."/>
            <person name="Bills G."/>
            <person name="Bluhm B."/>
            <person name="Cannon C."/>
            <person name="Castanera R."/>
            <person name="Culley D."/>
            <person name="Daum C."/>
            <person name="Ezra D."/>
            <person name="Gonzalez J."/>
            <person name="Henrissat B."/>
            <person name="Kuo A."/>
            <person name="Liang C."/>
            <person name="Lipzen A."/>
            <person name="Lutzoni F."/>
            <person name="Magnuson J."/>
            <person name="Mondo S."/>
            <person name="Nolan M."/>
            <person name="Ohm R."/>
            <person name="Pangilinan J."/>
            <person name="Park H.-J."/>
            <person name="Ramirez L."/>
            <person name="Alfaro M."/>
            <person name="Sun H."/>
            <person name="Tritt A."/>
            <person name="Yoshinaga Y."/>
            <person name="Zwiers L.-H."/>
            <person name="Turgeon B."/>
            <person name="Goodwin S."/>
            <person name="Spatafora J."/>
            <person name="Crous P."/>
            <person name="Grigoriev I."/>
        </authorList>
    </citation>
    <scope>NUCLEOTIDE SEQUENCE</scope>
    <source>
        <strain evidence="14">CBS 122368</strain>
    </source>
</reference>
<keyword evidence="7 11" id="KW-0378">Hydrolase</keyword>
<feature type="chain" id="PRO_5025514233" description="Peptide hydrolase" evidence="12">
    <location>
        <begin position="16"/>
        <end position="376"/>
    </location>
</feature>
<evidence type="ECO:0000256" key="9">
    <source>
        <dbReference type="ARBA" id="ARBA00023157"/>
    </source>
</evidence>
<keyword evidence="8 11" id="KW-0862">Zinc</keyword>
<evidence type="ECO:0000313" key="15">
    <source>
        <dbReference type="Proteomes" id="UP000800094"/>
    </source>
</evidence>
<dbReference type="AlphaFoldDB" id="A0A6A6IAX9"/>
<dbReference type="EC" id="3.4.-.-" evidence="11"/>
<dbReference type="PANTHER" id="PTHR12147">
    <property type="entry name" value="METALLOPEPTIDASE M28 FAMILY MEMBER"/>
    <property type="match status" value="1"/>
</dbReference>
<dbReference type="InterPro" id="IPR007484">
    <property type="entry name" value="Peptidase_M28"/>
</dbReference>
<protein>
    <recommendedName>
        <fullName evidence="11">Peptide hydrolase</fullName>
        <ecNumber evidence="11">3.4.-.-</ecNumber>
    </recommendedName>
</protein>
<comment type="similarity">
    <text evidence="10">Belongs to the peptidase M28 family. M28E subfamily.</text>
</comment>
<comment type="subunit">
    <text evidence="2">Monomer.</text>
</comment>
<evidence type="ECO:0000256" key="5">
    <source>
        <dbReference type="ARBA" id="ARBA00022723"/>
    </source>
</evidence>
<keyword evidence="15" id="KW-1185">Reference proteome</keyword>
<dbReference type="GO" id="GO:0046872">
    <property type="term" value="F:metal ion binding"/>
    <property type="evidence" value="ECO:0007669"/>
    <property type="project" value="UniProtKB-KW"/>
</dbReference>
<keyword evidence="6 12" id="KW-0732">Signal</keyword>
<accession>A0A6A6IAX9</accession>
<feature type="domain" description="Peptidase M28" evidence="13">
    <location>
        <begin position="156"/>
        <end position="363"/>
    </location>
</feature>
<evidence type="ECO:0000256" key="7">
    <source>
        <dbReference type="ARBA" id="ARBA00022801"/>
    </source>
</evidence>
<dbReference type="SUPFAM" id="SSF53187">
    <property type="entry name" value="Zn-dependent exopeptidases"/>
    <property type="match status" value="1"/>
</dbReference>
<evidence type="ECO:0000256" key="11">
    <source>
        <dbReference type="RuleBase" id="RU361240"/>
    </source>
</evidence>
<evidence type="ECO:0000256" key="12">
    <source>
        <dbReference type="SAM" id="SignalP"/>
    </source>
</evidence>
<dbReference type="CDD" id="cd03879">
    <property type="entry name" value="M28_AAP"/>
    <property type="match status" value="1"/>
</dbReference>
<dbReference type="RefSeq" id="XP_033682403.1">
    <property type="nucleotide sequence ID" value="XM_033831595.1"/>
</dbReference>
<evidence type="ECO:0000256" key="1">
    <source>
        <dbReference type="ARBA" id="ARBA00001947"/>
    </source>
</evidence>
<organism evidence="14 15">
    <name type="scientific">Trematosphaeria pertusa</name>
    <dbReference type="NCBI Taxonomy" id="390896"/>
    <lineage>
        <taxon>Eukaryota</taxon>
        <taxon>Fungi</taxon>
        <taxon>Dikarya</taxon>
        <taxon>Ascomycota</taxon>
        <taxon>Pezizomycotina</taxon>
        <taxon>Dothideomycetes</taxon>
        <taxon>Pleosporomycetidae</taxon>
        <taxon>Pleosporales</taxon>
        <taxon>Massarineae</taxon>
        <taxon>Trematosphaeriaceae</taxon>
        <taxon>Trematosphaeria</taxon>
    </lineage>
</organism>
<keyword evidence="9" id="KW-1015">Disulfide bond</keyword>
<gene>
    <name evidence="14" type="ORF">BU26DRAFT_541392</name>
</gene>
<keyword evidence="5 11" id="KW-0479">Metal-binding</keyword>
<dbReference type="Gene3D" id="3.40.630.10">
    <property type="entry name" value="Zn peptidases"/>
    <property type="match status" value="1"/>
</dbReference>